<sequence length="328" mass="37156">YSHVASNSKKAMEHFIFRLTANVLRQFINWELWNSLPCRSLVSILARKFTTYILTYISAPGFLNYRLIQLSCSETEKNNLNLNNYSFISLSDVDHNGCLTQLHMSQIPSTEIKEKKLEKLKNEESSTPSISPRKIAKKVVTPESLNNKQADVVDSFKKPKHVEIIKLHNGKASDDIITGESQTPVKTVEMKFTPASKPIDTYKMESRPKASEPVKIYESKSATKTWRNSSDLECISLGQDLLAFQEFTDPDTQIQELIEKKLWKDNADPGDDEKSTSIWDIPESWDGEEEPIDVTDTTTTTSPTSSFQSYLKTTANTASYITNTIKPI</sequence>
<feature type="non-terminal residue" evidence="2">
    <location>
        <position position="328"/>
    </location>
</feature>
<keyword evidence="3" id="KW-1185">Reference proteome</keyword>
<evidence type="ECO:0000313" key="3">
    <source>
        <dbReference type="Proteomes" id="UP000801492"/>
    </source>
</evidence>
<organism evidence="2 3">
    <name type="scientific">Ignelater luminosus</name>
    <name type="common">Cucubano</name>
    <name type="synonym">Pyrophorus luminosus</name>
    <dbReference type="NCBI Taxonomy" id="2038154"/>
    <lineage>
        <taxon>Eukaryota</taxon>
        <taxon>Metazoa</taxon>
        <taxon>Ecdysozoa</taxon>
        <taxon>Arthropoda</taxon>
        <taxon>Hexapoda</taxon>
        <taxon>Insecta</taxon>
        <taxon>Pterygota</taxon>
        <taxon>Neoptera</taxon>
        <taxon>Endopterygota</taxon>
        <taxon>Coleoptera</taxon>
        <taxon>Polyphaga</taxon>
        <taxon>Elateriformia</taxon>
        <taxon>Elateroidea</taxon>
        <taxon>Elateridae</taxon>
        <taxon>Agrypninae</taxon>
        <taxon>Pyrophorini</taxon>
        <taxon>Ignelater</taxon>
    </lineage>
</organism>
<comment type="caution">
    <text evidence="2">The sequence shown here is derived from an EMBL/GenBank/DDBJ whole genome shotgun (WGS) entry which is preliminary data.</text>
</comment>
<feature type="non-terminal residue" evidence="2">
    <location>
        <position position="1"/>
    </location>
</feature>
<feature type="region of interest" description="Disordered" evidence="1">
    <location>
        <begin position="265"/>
        <end position="304"/>
    </location>
</feature>
<reference evidence="2" key="1">
    <citation type="submission" date="2019-08" db="EMBL/GenBank/DDBJ databases">
        <title>The genome of the North American firefly Photinus pyralis.</title>
        <authorList>
            <consortium name="Photinus pyralis genome working group"/>
            <person name="Fallon T.R."/>
            <person name="Sander Lower S.E."/>
            <person name="Weng J.-K."/>
        </authorList>
    </citation>
    <scope>NUCLEOTIDE SEQUENCE</scope>
    <source>
        <strain evidence="2">TRF0915ILg1</strain>
        <tissue evidence="2">Whole body</tissue>
    </source>
</reference>
<evidence type="ECO:0000256" key="1">
    <source>
        <dbReference type="SAM" id="MobiDB-lite"/>
    </source>
</evidence>
<feature type="compositionally biased region" description="Low complexity" evidence="1">
    <location>
        <begin position="295"/>
        <end position="304"/>
    </location>
</feature>
<name>A0A8K0D9M3_IGNLU</name>
<dbReference type="OrthoDB" id="5582218at2759"/>
<dbReference type="Proteomes" id="UP000801492">
    <property type="component" value="Unassembled WGS sequence"/>
</dbReference>
<gene>
    <name evidence="2" type="ORF">ILUMI_06754</name>
</gene>
<evidence type="ECO:0000313" key="2">
    <source>
        <dbReference type="EMBL" id="KAF2899421.1"/>
    </source>
</evidence>
<feature type="compositionally biased region" description="Acidic residues" evidence="1">
    <location>
        <begin position="283"/>
        <end position="293"/>
    </location>
</feature>
<dbReference type="EMBL" id="VTPC01002812">
    <property type="protein sequence ID" value="KAF2899421.1"/>
    <property type="molecule type" value="Genomic_DNA"/>
</dbReference>
<feature type="compositionally biased region" description="Basic and acidic residues" evidence="1">
    <location>
        <begin position="265"/>
        <end position="275"/>
    </location>
</feature>
<accession>A0A8K0D9M3</accession>
<dbReference type="AlphaFoldDB" id="A0A8K0D9M3"/>
<proteinExistence type="predicted"/>
<protein>
    <submittedName>
        <fullName evidence="2">Uncharacterized protein</fullName>
    </submittedName>
</protein>